<dbReference type="AlphaFoldDB" id="A0AAE3GE22"/>
<dbReference type="Proteomes" id="UP001206128">
    <property type="component" value="Unassembled WGS sequence"/>
</dbReference>
<organism evidence="1 2">
    <name type="scientific">Goodfellowiella coeruleoviolacea</name>
    <dbReference type="NCBI Taxonomy" id="334858"/>
    <lineage>
        <taxon>Bacteria</taxon>
        <taxon>Bacillati</taxon>
        <taxon>Actinomycetota</taxon>
        <taxon>Actinomycetes</taxon>
        <taxon>Pseudonocardiales</taxon>
        <taxon>Pseudonocardiaceae</taxon>
        <taxon>Goodfellowiella</taxon>
    </lineage>
</organism>
<comment type="caution">
    <text evidence="1">The sequence shown here is derived from an EMBL/GenBank/DDBJ whole genome shotgun (WGS) entry which is preliminary data.</text>
</comment>
<keyword evidence="2" id="KW-1185">Reference proteome</keyword>
<gene>
    <name evidence="1" type="ORF">LX83_003303</name>
</gene>
<proteinExistence type="predicted"/>
<name>A0AAE3GE22_9PSEU</name>
<evidence type="ECO:0000313" key="2">
    <source>
        <dbReference type="Proteomes" id="UP001206128"/>
    </source>
</evidence>
<accession>A0AAE3GE22</accession>
<evidence type="ECO:0000313" key="1">
    <source>
        <dbReference type="EMBL" id="MCP2166435.1"/>
    </source>
</evidence>
<protein>
    <submittedName>
        <fullName evidence="1">Uncharacterized protein</fullName>
    </submittedName>
</protein>
<sequence>MTKSYNIEVANAHGYKIVLVDGKQTSVKVSDQPIKQDGIKPYQDDPQVIAAGGEPVVGGSCGVSFLYYTAKGNRKADVYTGFDVWPAPAIEFYWEVSVTDSIGTGVGTWGYPVNNWNWETYWETSHGPTGYSLAKVSGGWALLANGQVCYSGGPWQDTNLY</sequence>
<dbReference type="EMBL" id="JAMTCK010000007">
    <property type="protein sequence ID" value="MCP2166435.1"/>
    <property type="molecule type" value="Genomic_DNA"/>
</dbReference>
<reference evidence="1" key="1">
    <citation type="submission" date="2022-06" db="EMBL/GenBank/DDBJ databases">
        <title>Genomic Encyclopedia of Archaeal and Bacterial Type Strains, Phase II (KMG-II): from individual species to whole genera.</title>
        <authorList>
            <person name="Goeker M."/>
        </authorList>
    </citation>
    <scope>NUCLEOTIDE SEQUENCE</scope>
    <source>
        <strain evidence="1">DSM 43935</strain>
    </source>
</reference>